<evidence type="ECO:0000313" key="2">
    <source>
        <dbReference type="Proteomes" id="UP001527181"/>
    </source>
</evidence>
<reference evidence="1 2" key="1">
    <citation type="submission" date="2022-05" db="EMBL/GenBank/DDBJ databases">
        <title>Genome Sequencing of Bee-Associated Microbes.</title>
        <authorList>
            <person name="Dunlap C."/>
        </authorList>
    </citation>
    <scope>NUCLEOTIDE SEQUENCE [LARGE SCALE GENOMIC DNA]</scope>
    <source>
        <strain evidence="1 2">NRRL B-04010</strain>
    </source>
</reference>
<sequence>MNQYISLEDFIIFTKAYVELNHFDFVQEDIMQPDPEILEFYYNATYRDEDNYKSNVRIILDSDGSILWEIMCGWEDAEEEIEELFESFITWCSGTRSNMFTGGNFLL</sequence>
<organism evidence="1 2">
    <name type="scientific">Paenibacillus alvei</name>
    <name type="common">Bacillus alvei</name>
    <dbReference type="NCBI Taxonomy" id="44250"/>
    <lineage>
        <taxon>Bacteria</taxon>
        <taxon>Bacillati</taxon>
        <taxon>Bacillota</taxon>
        <taxon>Bacilli</taxon>
        <taxon>Bacillales</taxon>
        <taxon>Paenibacillaceae</taxon>
        <taxon>Paenibacillus</taxon>
    </lineage>
</organism>
<evidence type="ECO:0008006" key="3">
    <source>
        <dbReference type="Google" id="ProtNLM"/>
    </source>
</evidence>
<accession>A0ABT4H2H2</accession>
<dbReference type="EMBL" id="JAMDNP010000050">
    <property type="protein sequence ID" value="MCY9763178.1"/>
    <property type="molecule type" value="Genomic_DNA"/>
</dbReference>
<dbReference type="Proteomes" id="UP001527181">
    <property type="component" value="Unassembled WGS sequence"/>
</dbReference>
<protein>
    <recommendedName>
        <fullName evidence="3">SMI1/KNR4 family protein</fullName>
    </recommendedName>
</protein>
<keyword evidence="2" id="KW-1185">Reference proteome</keyword>
<evidence type="ECO:0000313" key="1">
    <source>
        <dbReference type="EMBL" id="MCY9763178.1"/>
    </source>
</evidence>
<comment type="caution">
    <text evidence="1">The sequence shown here is derived from an EMBL/GenBank/DDBJ whole genome shotgun (WGS) entry which is preliminary data.</text>
</comment>
<name>A0ABT4H2H2_PAEAL</name>
<gene>
    <name evidence="1" type="ORF">M5X12_21840</name>
</gene>
<proteinExistence type="predicted"/>
<dbReference type="RefSeq" id="WP_268600208.1">
    <property type="nucleotide sequence ID" value="NZ_JAMDNP010000050.1"/>
</dbReference>